<dbReference type="GO" id="GO:0005829">
    <property type="term" value="C:cytosol"/>
    <property type="evidence" value="ECO:0007669"/>
    <property type="project" value="UniProtKB-SubCell"/>
</dbReference>
<comment type="similarity">
    <text evidence="2">Belongs to the eIF-2B gamma/epsilon subunits family.</text>
</comment>
<dbReference type="PROSITE" id="PS00101">
    <property type="entry name" value="HEXAPEP_TRANSFERASES"/>
    <property type="match status" value="1"/>
</dbReference>
<proteinExistence type="inferred from homology"/>
<dbReference type="CDD" id="cd11558">
    <property type="entry name" value="W2_eIF2B_epsilon"/>
    <property type="match status" value="1"/>
</dbReference>
<dbReference type="AlphaFoldDB" id="A0AA48L430"/>
<dbReference type="RefSeq" id="XP_060456835.1">
    <property type="nucleotide sequence ID" value="XM_060600219.1"/>
</dbReference>
<dbReference type="CDD" id="cd04197">
    <property type="entry name" value="eIF-2B_epsilon_N"/>
    <property type="match status" value="1"/>
</dbReference>
<dbReference type="InterPro" id="IPR056764">
    <property type="entry name" value="LbH_EIF2B3/5"/>
</dbReference>
<sequence>MPPKKQASKPEPKRAENGDEPVLQAVVLADSYNRRFEVLCLDQPRILLPLCGIPLLTYTLESLSLSKVKQVFIFCGVHADKIREFVANSPFNRLLDIQCLASQTARSGGDALRELDDMGLLNPENPFVLVHTPIVSNYDISQMVDAHRKRRETDKNLIMTMGIGRGGRQHPEAPIMMVHPPSSRLLHYSLNPISPAQKHVEFPSQLFLDPWPPTIDEYEIWSGTNPASSQGGYRDLGIDICEADVPALCTENFDYHDLRRHFVNGVLTSELLGKNINVHVVGDETLEDPKERRATSGRYVERVRDTRTYGEITQDLLRRWVFPLVPDIGVHGTQSFELRRGNVYIAHDNVILSRTTTLQGPLLIGAKSVLNNNTRIVQSSLGMQCRVGAHTTILSSYIFNDVTIGDDCFLDECMIGNNVVIHSGAHIGKGALIGDGVTIGKGVKIPMFARVGREPHRPEGWDSEDEEDPERVEGLKQLNLDILGSESTGFFWPAEEEESSEDSDDEAEDPFEHASNKRLLQLGRRLSNLSVSDVSVSTLSIASSEEEEDMDELDLGLGDLNLGAGDLKEFKEECKISLQRAYTEGHTVQNASLELKTLVMGFDSGIDPAREQVVTFFMSQMSLEGGLAQILADATKIWARWGGMAVNLSRDGSDIALDIQTFCVRNPDYIPYFGLFLRALYDSDVVDEDALIEWRSLPAARGEGAQVDEKTAYAEAFAKGKQYVDILEDMESDDDDDEDDDEDEDSE</sequence>
<dbReference type="Gene3D" id="1.25.40.180">
    <property type="match status" value="1"/>
</dbReference>
<dbReference type="InterPro" id="IPR035543">
    <property type="entry name" value="eIF-2B_epsilon_N"/>
</dbReference>
<name>A0AA48L430_9TREE</name>
<dbReference type="GO" id="GO:0003743">
    <property type="term" value="F:translation initiation factor activity"/>
    <property type="evidence" value="ECO:0007669"/>
    <property type="project" value="TreeGrafter"/>
</dbReference>
<evidence type="ECO:0000313" key="9">
    <source>
        <dbReference type="EMBL" id="BEI91570.1"/>
    </source>
</evidence>
<dbReference type="InterPro" id="IPR018357">
    <property type="entry name" value="Hexapep_transf_CS"/>
</dbReference>
<dbReference type="Proteomes" id="UP001233271">
    <property type="component" value="Chromosome 4"/>
</dbReference>
<evidence type="ECO:0000313" key="10">
    <source>
        <dbReference type="Proteomes" id="UP001233271"/>
    </source>
</evidence>
<dbReference type="FunFam" id="3.90.550.10:FF:000186">
    <property type="entry name" value="Translation initiation factor eIF-2B epsilon subunit, putative"/>
    <property type="match status" value="1"/>
</dbReference>
<dbReference type="GO" id="GO:0031369">
    <property type="term" value="F:translation initiation factor binding"/>
    <property type="evidence" value="ECO:0007669"/>
    <property type="project" value="InterPro"/>
</dbReference>
<keyword evidence="3" id="KW-0963">Cytoplasm</keyword>
<gene>
    <name evidence="9" type="primary">GCD6</name>
    <name evidence="9" type="ORF">CcaverHIS019_0403900</name>
</gene>
<accession>A0AA48L430</accession>
<evidence type="ECO:0000256" key="5">
    <source>
        <dbReference type="ARBA" id="ARBA00044345"/>
    </source>
</evidence>
<dbReference type="Pfam" id="PF02020">
    <property type="entry name" value="W2"/>
    <property type="match status" value="1"/>
</dbReference>
<dbReference type="GO" id="GO:0016740">
    <property type="term" value="F:transferase activity"/>
    <property type="evidence" value="ECO:0007669"/>
    <property type="project" value="InterPro"/>
</dbReference>
<protein>
    <recommendedName>
        <fullName evidence="4">Translation initiation factor eIF2B subunit epsilon</fullName>
    </recommendedName>
    <alternativeName>
        <fullName evidence="5">eIF2B GDP-GTP exchange factor subunit epsilon</fullName>
    </alternativeName>
</protein>
<evidence type="ECO:0000256" key="7">
    <source>
        <dbReference type="SAM" id="MobiDB-lite"/>
    </source>
</evidence>
<reference evidence="9" key="1">
    <citation type="journal article" date="2023" name="BMC Genomics">
        <title>Chromosome-level genome assemblies of Cutaneotrichosporon spp. (Trichosporonales, Basidiomycota) reveal imbalanced evolution between nucleotide sequences and chromosome synteny.</title>
        <authorList>
            <person name="Kobayashi Y."/>
            <person name="Kayamori A."/>
            <person name="Aoki K."/>
            <person name="Shiwa Y."/>
            <person name="Matsutani M."/>
            <person name="Fujita N."/>
            <person name="Sugita T."/>
            <person name="Iwasaki W."/>
            <person name="Tanaka N."/>
            <person name="Takashima M."/>
        </authorList>
    </citation>
    <scope>NUCLEOTIDE SEQUENCE</scope>
    <source>
        <strain evidence="9">HIS019</strain>
    </source>
</reference>
<evidence type="ECO:0000256" key="3">
    <source>
        <dbReference type="ARBA" id="ARBA00022490"/>
    </source>
</evidence>
<dbReference type="SUPFAM" id="SSF48371">
    <property type="entry name" value="ARM repeat"/>
    <property type="match status" value="1"/>
</dbReference>
<dbReference type="InterPro" id="IPR051956">
    <property type="entry name" value="eIF2B_epsilon"/>
</dbReference>
<dbReference type="GO" id="GO:0005851">
    <property type="term" value="C:eukaryotic translation initiation factor 2B complex"/>
    <property type="evidence" value="ECO:0007669"/>
    <property type="project" value="TreeGrafter"/>
</dbReference>
<evidence type="ECO:0000259" key="8">
    <source>
        <dbReference type="PROSITE" id="PS51363"/>
    </source>
</evidence>
<dbReference type="Pfam" id="PF25084">
    <property type="entry name" value="LbH_EIF2B"/>
    <property type="match status" value="1"/>
</dbReference>
<dbReference type="InterPro" id="IPR016024">
    <property type="entry name" value="ARM-type_fold"/>
</dbReference>
<dbReference type="PROSITE" id="PS51363">
    <property type="entry name" value="W2"/>
    <property type="match status" value="1"/>
</dbReference>
<feature type="region of interest" description="Disordered" evidence="7">
    <location>
        <begin position="728"/>
        <end position="747"/>
    </location>
</feature>
<feature type="region of interest" description="Disordered" evidence="7">
    <location>
        <begin position="453"/>
        <end position="472"/>
    </location>
</feature>
<dbReference type="GO" id="GO:0005085">
    <property type="term" value="F:guanyl-nucleotide exchange factor activity"/>
    <property type="evidence" value="ECO:0007669"/>
    <property type="project" value="InterPro"/>
</dbReference>
<dbReference type="InterPro" id="IPR003307">
    <property type="entry name" value="W2_domain"/>
</dbReference>
<feature type="domain" description="W2" evidence="8">
    <location>
        <begin position="543"/>
        <end position="737"/>
    </location>
</feature>
<organism evidence="9 10">
    <name type="scientific">Cutaneotrichosporon cavernicola</name>
    <dbReference type="NCBI Taxonomy" id="279322"/>
    <lineage>
        <taxon>Eukaryota</taxon>
        <taxon>Fungi</taxon>
        <taxon>Dikarya</taxon>
        <taxon>Basidiomycota</taxon>
        <taxon>Agaricomycotina</taxon>
        <taxon>Tremellomycetes</taxon>
        <taxon>Trichosporonales</taxon>
        <taxon>Trichosporonaceae</taxon>
        <taxon>Cutaneotrichosporon</taxon>
    </lineage>
</organism>
<feature type="compositionally biased region" description="Acidic residues" evidence="7">
    <location>
        <begin position="461"/>
        <end position="470"/>
    </location>
</feature>
<comment type="subcellular location">
    <subcellularLocation>
        <location evidence="1">Cytoplasm</location>
        <location evidence="1">Cytosol</location>
    </subcellularLocation>
</comment>
<evidence type="ECO:0000256" key="4">
    <source>
        <dbReference type="ARBA" id="ARBA00044144"/>
    </source>
</evidence>
<evidence type="ECO:0000256" key="1">
    <source>
        <dbReference type="ARBA" id="ARBA00004514"/>
    </source>
</evidence>
<comment type="subunit">
    <text evidence="6">Component of the translation initiation factor 2B (eIF2B) complex which is a heterodecamer of two sets of five different subunits: alpha, beta, gamma, delta and epsilon. Subunits alpha, beta and delta comprise a regulatory subcomplex and subunits epsilon and gamma comprise a catalytic subcomplex. Within the complex, the hexameric regulatory complex resides at the center, with the two heterodimeric catalytic subcomplexes bound on opposite sides.</text>
</comment>
<dbReference type="Gene3D" id="2.160.10.10">
    <property type="entry name" value="Hexapeptide repeat proteins"/>
    <property type="match status" value="1"/>
</dbReference>
<dbReference type="PANTHER" id="PTHR45887:SF1">
    <property type="entry name" value="TRANSLATION INITIATION FACTOR EIF-2B SUBUNIT EPSILON"/>
    <property type="match status" value="1"/>
</dbReference>
<evidence type="ECO:0000256" key="6">
    <source>
        <dbReference type="ARBA" id="ARBA00046432"/>
    </source>
</evidence>
<dbReference type="InterPro" id="IPR029044">
    <property type="entry name" value="Nucleotide-diphossugar_trans"/>
</dbReference>
<dbReference type="EMBL" id="AP028215">
    <property type="protein sequence ID" value="BEI91570.1"/>
    <property type="molecule type" value="Genomic_DNA"/>
</dbReference>
<dbReference type="SUPFAM" id="SSF53448">
    <property type="entry name" value="Nucleotide-diphospho-sugar transferases"/>
    <property type="match status" value="1"/>
</dbReference>
<keyword evidence="10" id="KW-1185">Reference proteome</keyword>
<evidence type="ECO:0000256" key="2">
    <source>
        <dbReference type="ARBA" id="ARBA00007878"/>
    </source>
</evidence>
<dbReference type="KEGG" id="ccac:CcaHIS019_0403900"/>
<dbReference type="GeneID" id="85495440"/>
<dbReference type="PANTHER" id="PTHR45887">
    <property type="entry name" value="TRANSLATION INITIATION FACTOR EIF-2B SUBUNIT EPSILON"/>
    <property type="match status" value="1"/>
</dbReference>
<dbReference type="InterPro" id="IPR044123">
    <property type="entry name" value="W2_eIF2B_epsilon"/>
</dbReference>
<dbReference type="Gene3D" id="3.90.550.10">
    <property type="entry name" value="Spore Coat Polysaccharide Biosynthesis Protein SpsA, Chain A"/>
    <property type="match status" value="1"/>
</dbReference>